<comment type="caution">
    <text evidence="1">The sequence shown here is derived from an EMBL/GenBank/DDBJ whole genome shotgun (WGS) entry which is preliminary data.</text>
</comment>
<dbReference type="RefSeq" id="WP_169250009.1">
    <property type="nucleotide sequence ID" value="NZ_SPMZ01000061.1"/>
</dbReference>
<organism evidence="1 2">
    <name type="scientific">Candidatus Competibacter phosphatis</name>
    <dbReference type="NCBI Taxonomy" id="221280"/>
    <lineage>
        <taxon>Bacteria</taxon>
        <taxon>Pseudomonadati</taxon>
        <taxon>Pseudomonadota</taxon>
        <taxon>Gammaproteobacteria</taxon>
        <taxon>Candidatus Competibacteraceae</taxon>
        <taxon>Candidatus Competibacter</taxon>
    </lineage>
</organism>
<evidence type="ECO:0000313" key="2">
    <source>
        <dbReference type="Proteomes" id="UP000760480"/>
    </source>
</evidence>
<name>A0ABX1TMW8_9GAMM</name>
<protein>
    <submittedName>
        <fullName evidence="1">Uncharacterized protein</fullName>
    </submittedName>
</protein>
<gene>
    <name evidence="1" type="ORF">E4P82_17000</name>
</gene>
<sequence>MNPELTERLFTEFPELFRGRHLPVTQNLMGFGFECEDGWYDLIRQLAADITTHAAQVGLNPLAVQVKQELGTLRFRLDQADEHLYALCAAAERQSCTVCECCGAPGQLRYHRRRLLACCDEHAPPGSRIASQQPKSPDT</sequence>
<dbReference type="Proteomes" id="UP000760480">
    <property type="component" value="Unassembled WGS sequence"/>
</dbReference>
<reference evidence="1 2" key="1">
    <citation type="submission" date="2019-03" db="EMBL/GenBank/DDBJ databases">
        <title>Metabolic reconstructions from genomes of highly enriched 'Candidatus Accumulibacter' and 'Candidatus Competibacter' bioreactor populations.</title>
        <authorList>
            <person name="Annavajhala M.K."/>
            <person name="Welles L."/>
            <person name="Abbas B."/>
            <person name="Sorokin D."/>
            <person name="Park H."/>
            <person name="Van Loosdrecht M."/>
            <person name="Chandran K."/>
        </authorList>
    </citation>
    <scope>NUCLEOTIDE SEQUENCE [LARGE SCALE GENOMIC DNA]</scope>
    <source>
        <strain evidence="1 2">SBR_G</strain>
    </source>
</reference>
<accession>A0ABX1TMW8</accession>
<keyword evidence="2" id="KW-1185">Reference proteome</keyword>
<dbReference type="EMBL" id="SPMZ01000061">
    <property type="protein sequence ID" value="NMQ20741.1"/>
    <property type="molecule type" value="Genomic_DNA"/>
</dbReference>
<evidence type="ECO:0000313" key="1">
    <source>
        <dbReference type="EMBL" id="NMQ20741.1"/>
    </source>
</evidence>
<proteinExistence type="predicted"/>